<evidence type="ECO:0000256" key="1">
    <source>
        <dbReference type="ARBA" id="ARBA00022679"/>
    </source>
</evidence>
<evidence type="ECO:0000313" key="8">
    <source>
        <dbReference type="Proteomes" id="UP000184510"/>
    </source>
</evidence>
<evidence type="ECO:0000256" key="4">
    <source>
        <dbReference type="ARBA" id="ARBA00022840"/>
    </source>
</evidence>
<protein>
    <submittedName>
        <fullName evidence="7">Serine/threonine protein kinase</fullName>
    </submittedName>
</protein>
<evidence type="ECO:0000256" key="2">
    <source>
        <dbReference type="ARBA" id="ARBA00022741"/>
    </source>
</evidence>
<dbReference type="SMART" id="SM00220">
    <property type="entry name" value="S_TKc"/>
    <property type="match status" value="1"/>
</dbReference>
<dbReference type="RefSeq" id="WP_159434952.1">
    <property type="nucleotide sequence ID" value="NZ_FQYR01000004.1"/>
</dbReference>
<dbReference type="InParanoid" id="A0A1M6M849"/>
<organism evidence="7 8">
    <name type="scientific">Rubritalea squalenifaciens DSM 18772</name>
    <dbReference type="NCBI Taxonomy" id="1123071"/>
    <lineage>
        <taxon>Bacteria</taxon>
        <taxon>Pseudomonadati</taxon>
        <taxon>Verrucomicrobiota</taxon>
        <taxon>Verrucomicrobiia</taxon>
        <taxon>Verrucomicrobiales</taxon>
        <taxon>Rubritaleaceae</taxon>
        <taxon>Rubritalea</taxon>
    </lineage>
</organism>
<keyword evidence="1" id="KW-0808">Transferase</keyword>
<dbReference type="Gene3D" id="1.10.510.10">
    <property type="entry name" value="Transferase(Phosphotransferase) domain 1"/>
    <property type="match status" value="1"/>
</dbReference>
<evidence type="ECO:0000313" key="7">
    <source>
        <dbReference type="EMBL" id="SHJ79433.1"/>
    </source>
</evidence>
<dbReference type="PANTHER" id="PTHR43289:SF34">
    <property type="entry name" value="SERINE_THREONINE-PROTEIN KINASE YBDM-RELATED"/>
    <property type="match status" value="1"/>
</dbReference>
<dbReference type="InterPro" id="IPR008271">
    <property type="entry name" value="Ser/Thr_kinase_AS"/>
</dbReference>
<keyword evidence="8" id="KW-1185">Reference proteome</keyword>
<sequence>MDVSVLSPFTNVKCPECGEQTRVKCKLGNYELKKRQGVGGMSLVFGAADLTLGREVAIKILNEAYSMDEKRIAEFEKEARITAGISHPHVVRVYTVGQAFGRYYIAMEMVAGGSLEQKMSEKGSLDESEIVSIATQVTEGLQAAQRAGLIHRDIKPGNILFDNQGHAKIVDFGLALVTQGGKAKAEEIWATPYYVPPEALEGIEEDFRGDIYALGASLYHALSGKPPFDQETKSTTALRQIKAELPSLRKAAPWVSEGLCDVIDKCMAFDPMDRYKSYAELLKALKHYDTLAQRTGEATAPVSARAKRRTMSKQASANWMWGAIGAVAVGVGIAYVVLSNNGEDESAGGATVGEVIPTSPEVSEAKMKLIAAELSSARSLLKQRNYRAASERLMRLVRDPEVPSETVYWAGVQSAIASWLDGRSADARKALREVRNRQDEAVGELSATDLKLKSATELLMQFRPIQREQLGAMEDDLDKMVLFAAALKNWEQGVWDGATTLFKEFESTKISEDSEALVFYRSLVRDYLHDEGLMRPYVAGFQLENVQAAKARREALLAVEKKIKTRGRAVYNLDSLNHQLSQQIKGLESKFGQKKYGSGRNGKSASEPARKDPQAEWRSVHREVGNLVERLDFAKASEKLKEYEPESEVKKSWREQMIYLTDSGAGFLAAVYRDLKDKGGSYTLLGRDGKTEFKQITGASEEGVEVLDDGQKRLVLWREIEPSSMLGLHNQITRTGLNDFEKRIRLEQAIAYAWLVGEKEKAKTAASKLADESPVFKRRWASCMDILE</sequence>
<dbReference type="InterPro" id="IPR000719">
    <property type="entry name" value="Prot_kinase_dom"/>
</dbReference>
<dbReference type="GO" id="GO:0004674">
    <property type="term" value="F:protein serine/threonine kinase activity"/>
    <property type="evidence" value="ECO:0007669"/>
    <property type="project" value="UniProtKB-KW"/>
</dbReference>
<feature type="compositionally biased region" description="Basic and acidic residues" evidence="5">
    <location>
        <begin position="608"/>
        <end position="617"/>
    </location>
</feature>
<dbReference type="Pfam" id="PF00069">
    <property type="entry name" value="Pkinase"/>
    <property type="match status" value="1"/>
</dbReference>
<feature type="region of interest" description="Disordered" evidence="5">
    <location>
        <begin position="592"/>
        <end position="617"/>
    </location>
</feature>
<dbReference type="GO" id="GO:0005524">
    <property type="term" value="F:ATP binding"/>
    <property type="evidence" value="ECO:0007669"/>
    <property type="project" value="UniProtKB-KW"/>
</dbReference>
<dbReference type="Gene3D" id="3.30.200.20">
    <property type="entry name" value="Phosphorylase Kinase, domain 1"/>
    <property type="match status" value="1"/>
</dbReference>
<name>A0A1M6M849_9BACT</name>
<keyword evidence="2" id="KW-0547">Nucleotide-binding</keyword>
<keyword evidence="4" id="KW-0067">ATP-binding</keyword>
<reference evidence="7 8" key="1">
    <citation type="submission" date="2016-11" db="EMBL/GenBank/DDBJ databases">
        <authorList>
            <person name="Jaros S."/>
            <person name="Januszkiewicz K."/>
            <person name="Wedrychowicz H."/>
        </authorList>
    </citation>
    <scope>NUCLEOTIDE SEQUENCE [LARGE SCALE GENOMIC DNA]</scope>
    <source>
        <strain evidence="7 8">DSM 18772</strain>
    </source>
</reference>
<dbReference type="EMBL" id="FQYR01000004">
    <property type="protein sequence ID" value="SHJ79433.1"/>
    <property type="molecule type" value="Genomic_DNA"/>
</dbReference>
<gene>
    <name evidence="7" type="ORF">SAMN02745181_2635</name>
</gene>
<dbReference type="CDD" id="cd14014">
    <property type="entry name" value="STKc_PknB_like"/>
    <property type="match status" value="1"/>
</dbReference>
<evidence type="ECO:0000259" key="6">
    <source>
        <dbReference type="PROSITE" id="PS50011"/>
    </source>
</evidence>
<dbReference type="PROSITE" id="PS00108">
    <property type="entry name" value="PROTEIN_KINASE_ST"/>
    <property type="match status" value="1"/>
</dbReference>
<dbReference type="InterPro" id="IPR011009">
    <property type="entry name" value="Kinase-like_dom_sf"/>
</dbReference>
<keyword evidence="3 7" id="KW-0418">Kinase</keyword>
<keyword evidence="7" id="KW-0723">Serine/threonine-protein kinase</keyword>
<evidence type="ECO:0000256" key="3">
    <source>
        <dbReference type="ARBA" id="ARBA00022777"/>
    </source>
</evidence>
<proteinExistence type="predicted"/>
<dbReference type="PANTHER" id="PTHR43289">
    <property type="entry name" value="MITOGEN-ACTIVATED PROTEIN KINASE KINASE KINASE 20-RELATED"/>
    <property type="match status" value="1"/>
</dbReference>
<evidence type="ECO:0000256" key="5">
    <source>
        <dbReference type="SAM" id="MobiDB-lite"/>
    </source>
</evidence>
<feature type="domain" description="Protein kinase" evidence="6">
    <location>
        <begin position="30"/>
        <end position="291"/>
    </location>
</feature>
<dbReference type="OrthoDB" id="6111975at2"/>
<dbReference type="STRING" id="1123071.SAMN02745181_2635"/>
<accession>A0A1M6M849</accession>
<dbReference type="Proteomes" id="UP000184510">
    <property type="component" value="Unassembled WGS sequence"/>
</dbReference>
<dbReference type="SUPFAM" id="SSF56112">
    <property type="entry name" value="Protein kinase-like (PK-like)"/>
    <property type="match status" value="1"/>
</dbReference>
<dbReference type="PROSITE" id="PS50011">
    <property type="entry name" value="PROTEIN_KINASE_DOM"/>
    <property type="match status" value="1"/>
</dbReference>
<dbReference type="AlphaFoldDB" id="A0A1M6M849"/>